<feature type="transmembrane region" description="Helical" evidence="1">
    <location>
        <begin position="52"/>
        <end position="73"/>
    </location>
</feature>
<feature type="transmembrane region" description="Helical" evidence="1">
    <location>
        <begin position="18"/>
        <end position="40"/>
    </location>
</feature>
<sequence length="257" mass="27928">MATQASAAEVAFNREHRFFFTSACIMALVLVAGFSTNILFHRSSFNSPILFHVHAVTFFGWVVLYLLQTGLAATGSRALHKRLGWLALAWVPAMVGLGTAITLFSIRASGGPFFFARDEFLIGNPVGILTFAGIVFWAISLRRSTDWHNRLMFCAMASITGPGFGRLLPMPLLMPVAWWTAAVIFPSLFILAGMRRDKRRIGRVHPAYKWGLGLLVGGQLAAEGIAFSPVGRAIGDAVTGGTPGAARPLHGYWPQQP</sequence>
<feature type="transmembrane region" description="Helical" evidence="1">
    <location>
        <begin position="176"/>
        <end position="194"/>
    </location>
</feature>
<keyword evidence="3" id="KW-1185">Reference proteome</keyword>
<evidence type="ECO:0000313" key="2">
    <source>
        <dbReference type="EMBL" id="MFD1105986.1"/>
    </source>
</evidence>
<evidence type="ECO:0000313" key="3">
    <source>
        <dbReference type="Proteomes" id="UP001597203"/>
    </source>
</evidence>
<dbReference type="RefSeq" id="WP_380912241.1">
    <property type="nucleotide sequence ID" value="NZ_JBHTLS010000129.1"/>
</dbReference>
<gene>
    <name evidence="2" type="ORF">ACFQ24_14060</name>
</gene>
<name>A0ABW3P060_9SPHN</name>
<dbReference type="EMBL" id="JBHTLS010000129">
    <property type="protein sequence ID" value="MFD1105986.1"/>
    <property type="molecule type" value="Genomic_DNA"/>
</dbReference>
<accession>A0ABW3P060</accession>
<evidence type="ECO:0000256" key="1">
    <source>
        <dbReference type="SAM" id="Phobius"/>
    </source>
</evidence>
<evidence type="ECO:0008006" key="4">
    <source>
        <dbReference type="Google" id="ProtNLM"/>
    </source>
</evidence>
<keyword evidence="1" id="KW-0472">Membrane</keyword>
<feature type="transmembrane region" description="Helical" evidence="1">
    <location>
        <begin position="85"/>
        <end position="108"/>
    </location>
</feature>
<comment type="caution">
    <text evidence="2">The sequence shown here is derived from an EMBL/GenBank/DDBJ whole genome shotgun (WGS) entry which is preliminary data.</text>
</comment>
<feature type="transmembrane region" description="Helical" evidence="1">
    <location>
        <begin position="151"/>
        <end position="170"/>
    </location>
</feature>
<keyword evidence="1" id="KW-1133">Transmembrane helix</keyword>
<reference evidence="3" key="1">
    <citation type="journal article" date="2019" name="Int. J. Syst. Evol. Microbiol.">
        <title>The Global Catalogue of Microorganisms (GCM) 10K type strain sequencing project: providing services to taxonomists for standard genome sequencing and annotation.</title>
        <authorList>
            <consortium name="The Broad Institute Genomics Platform"/>
            <consortium name="The Broad Institute Genome Sequencing Center for Infectious Disease"/>
            <person name="Wu L."/>
            <person name="Ma J."/>
        </authorList>
    </citation>
    <scope>NUCLEOTIDE SEQUENCE [LARGE SCALE GENOMIC DNA]</scope>
    <source>
        <strain evidence="3">CCUG 54329</strain>
    </source>
</reference>
<protein>
    <recommendedName>
        <fullName evidence="4">DUF2306 domain-containing protein</fullName>
    </recommendedName>
</protein>
<dbReference type="Proteomes" id="UP001597203">
    <property type="component" value="Unassembled WGS sequence"/>
</dbReference>
<keyword evidence="1" id="KW-0812">Transmembrane</keyword>
<proteinExistence type="predicted"/>
<feature type="transmembrane region" description="Helical" evidence="1">
    <location>
        <begin position="120"/>
        <end position="139"/>
    </location>
</feature>
<organism evidence="2 3">
    <name type="scientific">Sphingobium olei</name>
    <dbReference type="NCBI Taxonomy" id="420955"/>
    <lineage>
        <taxon>Bacteria</taxon>
        <taxon>Pseudomonadati</taxon>
        <taxon>Pseudomonadota</taxon>
        <taxon>Alphaproteobacteria</taxon>
        <taxon>Sphingomonadales</taxon>
        <taxon>Sphingomonadaceae</taxon>
        <taxon>Sphingobium</taxon>
    </lineage>
</organism>